<sequence length="136" mass="15369">MDVLFGIEEVTLVSGLSPLALLQLRRQDIDIMTDVLAKNVLFDMTELNRWLMRKLVAKANDSAKESKDHFTVEHILRTAVAQLEAKQSNLENDLASLKDETKLLRQTNDKLHKSIAMARDHLVDAGVLPSCRSKLF</sequence>
<dbReference type="EMBL" id="AFNH02000162">
    <property type="protein sequence ID" value="EZG80256.1"/>
    <property type="molecule type" value="Genomic_DNA"/>
</dbReference>
<dbReference type="RefSeq" id="XP_011134310.1">
    <property type="nucleotide sequence ID" value="XM_011136008.1"/>
</dbReference>
<comment type="caution">
    <text evidence="2">The sequence shown here is derived from an EMBL/GenBank/DDBJ whole genome shotgun (WGS) entry which is preliminary data.</text>
</comment>
<protein>
    <submittedName>
        <fullName evidence="2">Uncharacterized protein</fullName>
    </submittedName>
</protein>
<gene>
    <name evidence="2" type="ORF">GNI_021990</name>
</gene>
<keyword evidence="1" id="KW-0175">Coiled coil</keyword>
<dbReference type="Proteomes" id="UP000019763">
    <property type="component" value="Unassembled WGS sequence"/>
</dbReference>
<accession>A0A023BBY2</accession>
<dbReference type="VEuPathDB" id="CryptoDB:GNI_021990"/>
<name>A0A023BBY2_GRENI</name>
<feature type="coiled-coil region" evidence="1">
    <location>
        <begin position="80"/>
        <end position="107"/>
    </location>
</feature>
<proteinExistence type="predicted"/>
<evidence type="ECO:0000313" key="3">
    <source>
        <dbReference type="Proteomes" id="UP000019763"/>
    </source>
</evidence>
<dbReference type="AlphaFoldDB" id="A0A023BBY2"/>
<reference evidence="2" key="1">
    <citation type="submission" date="2013-12" db="EMBL/GenBank/DDBJ databases">
        <authorList>
            <person name="Omoto C.K."/>
            <person name="Sibley D."/>
            <person name="Venepally P."/>
            <person name="Hadjithomas M."/>
            <person name="Karamycheva S."/>
            <person name="Brunk B."/>
            <person name="Roos D."/>
            <person name="Caler E."/>
            <person name="Lorenzi H."/>
        </authorList>
    </citation>
    <scope>NUCLEOTIDE SEQUENCE</scope>
</reference>
<organism evidence="2 3">
    <name type="scientific">Gregarina niphandrodes</name>
    <name type="common">Septate eugregarine</name>
    <dbReference type="NCBI Taxonomy" id="110365"/>
    <lineage>
        <taxon>Eukaryota</taxon>
        <taxon>Sar</taxon>
        <taxon>Alveolata</taxon>
        <taxon>Apicomplexa</taxon>
        <taxon>Conoidasida</taxon>
        <taxon>Gregarinasina</taxon>
        <taxon>Eugregarinorida</taxon>
        <taxon>Gregarinidae</taxon>
        <taxon>Gregarina</taxon>
    </lineage>
</organism>
<dbReference type="GeneID" id="22911038"/>
<evidence type="ECO:0000256" key="1">
    <source>
        <dbReference type="SAM" id="Coils"/>
    </source>
</evidence>
<evidence type="ECO:0000313" key="2">
    <source>
        <dbReference type="EMBL" id="EZG80256.1"/>
    </source>
</evidence>
<keyword evidence="3" id="KW-1185">Reference proteome</keyword>